<comment type="caution">
    <text evidence="5">The sequence shown here is derived from an EMBL/GenBank/DDBJ whole genome shotgun (WGS) entry which is preliminary data.</text>
</comment>
<dbReference type="InterPro" id="IPR052158">
    <property type="entry name" value="INH-QAR"/>
</dbReference>
<feature type="compositionally biased region" description="Pro residues" evidence="3">
    <location>
        <begin position="318"/>
        <end position="328"/>
    </location>
</feature>
<evidence type="ECO:0000256" key="2">
    <source>
        <dbReference type="ARBA" id="ARBA00023163"/>
    </source>
</evidence>
<evidence type="ECO:0000259" key="4">
    <source>
        <dbReference type="PROSITE" id="PS01124"/>
    </source>
</evidence>
<dbReference type="PANTHER" id="PTHR43130:SF3">
    <property type="entry name" value="HTH-TYPE TRANSCRIPTIONAL REGULATOR RV1931C"/>
    <property type="match status" value="1"/>
</dbReference>
<organism evidence="5 6">
    <name type="scientific">Saccharopolyspora halophila</name>
    <dbReference type="NCBI Taxonomy" id="405551"/>
    <lineage>
        <taxon>Bacteria</taxon>
        <taxon>Bacillati</taxon>
        <taxon>Actinomycetota</taxon>
        <taxon>Actinomycetes</taxon>
        <taxon>Pseudonocardiales</taxon>
        <taxon>Pseudonocardiaceae</taxon>
        <taxon>Saccharopolyspora</taxon>
    </lineage>
</organism>
<dbReference type="InterPro" id="IPR009057">
    <property type="entry name" value="Homeodomain-like_sf"/>
</dbReference>
<dbReference type="Gene3D" id="1.10.10.60">
    <property type="entry name" value="Homeodomain-like"/>
    <property type="match status" value="1"/>
</dbReference>
<dbReference type="Gene3D" id="3.40.50.880">
    <property type="match status" value="1"/>
</dbReference>
<evidence type="ECO:0000256" key="3">
    <source>
        <dbReference type="SAM" id="MobiDB-lite"/>
    </source>
</evidence>
<dbReference type="SUPFAM" id="SSF46689">
    <property type="entry name" value="Homeodomain-like"/>
    <property type="match status" value="2"/>
</dbReference>
<dbReference type="InterPro" id="IPR018060">
    <property type="entry name" value="HTH_AraC"/>
</dbReference>
<reference evidence="5 6" key="1">
    <citation type="journal article" date="2019" name="Int. J. Syst. Evol. Microbiol.">
        <title>The Global Catalogue of Microorganisms (GCM) 10K type strain sequencing project: providing services to taxonomists for standard genome sequencing and annotation.</title>
        <authorList>
            <consortium name="The Broad Institute Genomics Platform"/>
            <consortium name="The Broad Institute Genome Sequencing Center for Infectious Disease"/>
            <person name="Wu L."/>
            <person name="Ma J."/>
        </authorList>
    </citation>
    <scope>NUCLEOTIDE SEQUENCE [LARGE SCALE GENOMIC DNA]</scope>
    <source>
        <strain evidence="5 6">JCM 16221</strain>
    </source>
</reference>
<accession>A0ABN3GTH2</accession>
<dbReference type="SMART" id="SM00342">
    <property type="entry name" value="HTH_ARAC"/>
    <property type="match status" value="1"/>
</dbReference>
<dbReference type="InterPro" id="IPR029062">
    <property type="entry name" value="Class_I_gatase-like"/>
</dbReference>
<evidence type="ECO:0000313" key="5">
    <source>
        <dbReference type="EMBL" id="GAA2360641.1"/>
    </source>
</evidence>
<evidence type="ECO:0000313" key="6">
    <source>
        <dbReference type="Proteomes" id="UP001501218"/>
    </source>
</evidence>
<sequence length="328" mass="35949">MAVTERAPLFELAVPCEIFGIDRPELADPWYDMRVCSVEPDTTVAAGFVAGTAADMTELTQADTVIVPACVSMHEPPQRLVEAVRSAYEAGARIASICSGSFVLAAAGLLDGRRATTHWMHADELADRYPAVEVDPSVLYLEDGGVFTSAGTAAGIDLCLELVRRDHGTAVVNALARRLIVPPHRDGGQAQYVRLPAAAPEDTGIAPLLDWARAHLREPLTLDDFAQQSHLSRRTLARRFHDALALSPLRWLQRERVRHAQHLLETTDIPVEHIADQSGLGSATNLRRHFLDHVGVSPQRYRHTFHQAGRGDRSPNRSAPPEPEQSRA</sequence>
<dbReference type="InterPro" id="IPR002818">
    <property type="entry name" value="DJ-1/PfpI"/>
</dbReference>
<dbReference type="Proteomes" id="UP001501218">
    <property type="component" value="Unassembled WGS sequence"/>
</dbReference>
<proteinExistence type="predicted"/>
<dbReference type="PROSITE" id="PS01124">
    <property type="entry name" value="HTH_ARAC_FAMILY_2"/>
    <property type="match status" value="1"/>
</dbReference>
<feature type="domain" description="HTH araC/xylS-type" evidence="4">
    <location>
        <begin position="206"/>
        <end position="304"/>
    </location>
</feature>
<dbReference type="Pfam" id="PF01965">
    <property type="entry name" value="DJ-1_PfpI"/>
    <property type="match status" value="1"/>
</dbReference>
<feature type="region of interest" description="Disordered" evidence="3">
    <location>
        <begin position="305"/>
        <end position="328"/>
    </location>
</feature>
<dbReference type="SUPFAM" id="SSF52317">
    <property type="entry name" value="Class I glutamine amidotransferase-like"/>
    <property type="match status" value="1"/>
</dbReference>
<dbReference type="PANTHER" id="PTHR43130">
    <property type="entry name" value="ARAC-FAMILY TRANSCRIPTIONAL REGULATOR"/>
    <property type="match status" value="1"/>
</dbReference>
<gene>
    <name evidence="5" type="ORF">GCM10009854_44720</name>
</gene>
<dbReference type="CDD" id="cd03137">
    <property type="entry name" value="GATase1_AraC_1"/>
    <property type="match status" value="1"/>
</dbReference>
<protein>
    <submittedName>
        <fullName evidence="5">Helix-turn-helix domain-containing protein</fullName>
    </submittedName>
</protein>
<dbReference type="Pfam" id="PF12833">
    <property type="entry name" value="HTH_18"/>
    <property type="match status" value="1"/>
</dbReference>
<keyword evidence="2" id="KW-0804">Transcription</keyword>
<evidence type="ECO:0000256" key="1">
    <source>
        <dbReference type="ARBA" id="ARBA00023015"/>
    </source>
</evidence>
<name>A0ABN3GTH2_9PSEU</name>
<dbReference type="EMBL" id="BAAARA010000021">
    <property type="protein sequence ID" value="GAA2360641.1"/>
    <property type="molecule type" value="Genomic_DNA"/>
</dbReference>
<keyword evidence="1" id="KW-0805">Transcription regulation</keyword>
<keyword evidence="6" id="KW-1185">Reference proteome</keyword>